<feature type="transmembrane region" description="Helical" evidence="1">
    <location>
        <begin position="67"/>
        <end position="87"/>
    </location>
</feature>
<dbReference type="AlphaFoldDB" id="A0A9W4UL52"/>
<keyword evidence="1" id="KW-0472">Membrane</keyword>
<reference evidence="2" key="1">
    <citation type="submission" date="2023-01" db="EMBL/GenBank/DDBJ databases">
        <authorList>
            <person name="Van Ghelder C."/>
            <person name="Rancurel C."/>
        </authorList>
    </citation>
    <scope>NUCLEOTIDE SEQUENCE</scope>
    <source>
        <strain evidence="2">CNCM I-4278</strain>
    </source>
</reference>
<comment type="caution">
    <text evidence="2">The sequence shown here is derived from an EMBL/GenBank/DDBJ whole genome shotgun (WGS) entry which is preliminary data.</text>
</comment>
<accession>A0A9W4UL52</accession>
<keyword evidence="3" id="KW-1185">Reference proteome</keyword>
<keyword evidence="1" id="KW-0812">Transmembrane</keyword>
<feature type="transmembrane region" description="Helical" evidence="1">
    <location>
        <begin position="7"/>
        <end position="23"/>
    </location>
</feature>
<gene>
    <name evidence="2" type="ORF">PDIGIT_LOCUS11115</name>
</gene>
<evidence type="ECO:0000256" key="1">
    <source>
        <dbReference type="SAM" id="Phobius"/>
    </source>
</evidence>
<dbReference type="PANTHER" id="PTHR39470">
    <property type="entry name" value="CHROMOSOME 10, WHOLE GENOME SHOTGUN SEQUENCE"/>
    <property type="match status" value="1"/>
</dbReference>
<evidence type="ECO:0000313" key="2">
    <source>
        <dbReference type="EMBL" id="CAI6337995.1"/>
    </source>
</evidence>
<proteinExistence type="predicted"/>
<sequence>MISLQSIALLVISYVVIPRLTFLPQSIHSILIIFGPFILPRLFQLFNTSRTASRSLPVQPTPAKVQGALNLLFLSAVVCIVLSLPQFGPENIFVKTSSRLQIETNTLFARLQTHRALDDADELLRDKFSTLPTNKLRYLVFGPDTLVNCLWCAKADQSSERNYFYYSLPKLATAHLAHLVVLGLCTSSLIGPEGSRFRIHATIAGLAMVASEAWYLGSYDIKQNIQAKTLQDIEFVHWKLRMYRYIAFALVDAGLGTVLWLTSTNRWLARPQSMAQRLEATAKEAEDTVNKTRALGLISNSVNRDQKLRAVREDYWRTEGQVMAETIQDEEVVGHINNALAKLDMTSLEEKVGGIADDIVSAVDGLRTSQILTSE</sequence>
<name>A0A9W4UL52_9PLEO</name>
<keyword evidence="1" id="KW-1133">Transmembrane helix</keyword>
<organism evidence="2 3">
    <name type="scientific">Periconia digitata</name>
    <dbReference type="NCBI Taxonomy" id="1303443"/>
    <lineage>
        <taxon>Eukaryota</taxon>
        <taxon>Fungi</taxon>
        <taxon>Dikarya</taxon>
        <taxon>Ascomycota</taxon>
        <taxon>Pezizomycotina</taxon>
        <taxon>Dothideomycetes</taxon>
        <taxon>Pleosporomycetidae</taxon>
        <taxon>Pleosporales</taxon>
        <taxon>Massarineae</taxon>
        <taxon>Periconiaceae</taxon>
        <taxon>Periconia</taxon>
    </lineage>
</organism>
<dbReference type="Proteomes" id="UP001152607">
    <property type="component" value="Unassembled WGS sequence"/>
</dbReference>
<dbReference type="EMBL" id="CAOQHR010000008">
    <property type="protein sequence ID" value="CAI6337995.1"/>
    <property type="molecule type" value="Genomic_DNA"/>
</dbReference>
<dbReference type="OrthoDB" id="4218123at2759"/>
<feature type="transmembrane region" description="Helical" evidence="1">
    <location>
        <begin position="29"/>
        <end position="46"/>
    </location>
</feature>
<evidence type="ECO:0000313" key="3">
    <source>
        <dbReference type="Proteomes" id="UP001152607"/>
    </source>
</evidence>
<dbReference type="PANTHER" id="PTHR39470:SF1">
    <property type="entry name" value="CHORISMATE SYNTHASE PROTEIN"/>
    <property type="match status" value="1"/>
</dbReference>
<protein>
    <submittedName>
        <fullName evidence="2">Uncharacterized protein</fullName>
    </submittedName>
</protein>